<sequence>MGIEEMDVCLDKQPDCVTVYTNGDLGSSTKGTIGVIHHERLDYIDQLTDNSEPQRVEENSDSKEYEGKECTKGNSECAVVDLGNIEKQNLGNNLKEKISDAPSKGKFKSKERPVKHSPKNSPVSVRSGCTVPQPFTLATEKRASTGASPVTEGAINYDLNLSPLKDSRLRKIIGTLISRNHLRAEYKKHPEEEDSSSVASPTAVSTGTPKKKVLASPPKFQSSERAEKRKEFNSKLEKKQLALEAEKIQYEARTKEETEAAIKQLRKSLTFKATPLPSFYHDGPLPNIELRKLPATRPKSPKLGRRRSCSDAPTSVQHVKIKGAHAPDHRASLGNCKGKTFDSSGCYKKRGEAASVFKGGQILV</sequence>
<dbReference type="GO" id="GO:0005874">
    <property type="term" value="C:microtubule"/>
    <property type="evidence" value="ECO:0007669"/>
    <property type="project" value="UniProtKB-KW"/>
</dbReference>
<feature type="domain" description="TPX2 C-terminal" evidence="7">
    <location>
        <begin position="219"/>
        <end position="283"/>
    </location>
</feature>
<protein>
    <recommendedName>
        <fullName evidence="7">TPX2 C-terminal domain-containing protein</fullName>
    </recommendedName>
</protein>
<feature type="region of interest" description="Disordered" evidence="6">
    <location>
        <begin position="187"/>
        <end position="233"/>
    </location>
</feature>
<keyword evidence="4" id="KW-0493">Microtubule</keyword>
<evidence type="ECO:0000256" key="6">
    <source>
        <dbReference type="SAM" id="MobiDB-lite"/>
    </source>
</evidence>
<feature type="compositionally biased region" description="Basic and acidic residues" evidence="6">
    <location>
        <begin position="222"/>
        <end position="233"/>
    </location>
</feature>
<dbReference type="Pfam" id="PF06886">
    <property type="entry name" value="TPX2"/>
    <property type="match status" value="1"/>
</dbReference>
<dbReference type="AlphaFoldDB" id="A0A7N1A1S5"/>
<evidence type="ECO:0000313" key="9">
    <source>
        <dbReference type="Proteomes" id="UP000594263"/>
    </source>
</evidence>
<accession>A0A7N1A1S5</accession>
<dbReference type="InterPro" id="IPR044806">
    <property type="entry name" value="WVD2/WDL1-4"/>
</dbReference>
<feature type="compositionally biased region" description="Basic and acidic residues" evidence="6">
    <location>
        <begin position="52"/>
        <end position="69"/>
    </location>
</feature>
<evidence type="ECO:0000313" key="8">
    <source>
        <dbReference type="EnsemblPlants" id="Kaladp0062s0086.1.v1.1"/>
    </source>
</evidence>
<dbReference type="GO" id="GO:0000226">
    <property type="term" value="P:microtubule cytoskeleton organization"/>
    <property type="evidence" value="ECO:0007669"/>
    <property type="project" value="InterPro"/>
</dbReference>
<evidence type="ECO:0000256" key="1">
    <source>
        <dbReference type="ARBA" id="ARBA00004245"/>
    </source>
</evidence>
<dbReference type="Gramene" id="Kaladp0062s0086.1.v1.1">
    <property type="protein sequence ID" value="Kaladp0062s0086.1.v1.1"/>
    <property type="gene ID" value="Kaladp0062s0086.v1.1"/>
</dbReference>
<evidence type="ECO:0000259" key="7">
    <source>
        <dbReference type="Pfam" id="PF06886"/>
    </source>
</evidence>
<feature type="region of interest" description="Disordered" evidence="6">
    <location>
        <begin position="295"/>
        <end position="316"/>
    </location>
</feature>
<evidence type="ECO:0000256" key="3">
    <source>
        <dbReference type="ARBA" id="ARBA00022490"/>
    </source>
</evidence>
<comment type="subcellular location">
    <subcellularLocation>
        <location evidence="1">Cytoplasm</location>
        <location evidence="1">Cytoskeleton</location>
    </subcellularLocation>
</comment>
<evidence type="ECO:0000256" key="5">
    <source>
        <dbReference type="ARBA" id="ARBA00023212"/>
    </source>
</evidence>
<feature type="region of interest" description="Disordered" evidence="6">
    <location>
        <begin position="49"/>
        <end position="69"/>
    </location>
</feature>
<dbReference type="PANTHER" id="PTHR46372">
    <property type="entry name" value="PROTEIN WVD2-LIKE 3"/>
    <property type="match status" value="1"/>
</dbReference>
<name>A0A7N1A1S5_KALFE</name>
<dbReference type="OMA" id="HINGDPE"/>
<dbReference type="InterPro" id="IPR027329">
    <property type="entry name" value="TPX2_C"/>
</dbReference>
<evidence type="ECO:0000256" key="2">
    <source>
        <dbReference type="ARBA" id="ARBA00005885"/>
    </source>
</evidence>
<comment type="similarity">
    <text evidence="2">Belongs to the TPX2 family.</text>
</comment>
<keyword evidence="3" id="KW-0963">Cytoplasm</keyword>
<reference evidence="8" key="1">
    <citation type="submission" date="2021-01" db="UniProtKB">
        <authorList>
            <consortium name="EnsemblPlants"/>
        </authorList>
    </citation>
    <scope>IDENTIFICATION</scope>
</reference>
<dbReference type="EnsemblPlants" id="Kaladp0062s0086.1.v1.1">
    <property type="protein sequence ID" value="Kaladp0062s0086.1.v1.1"/>
    <property type="gene ID" value="Kaladp0062s0086.v1.1"/>
</dbReference>
<dbReference type="PANTHER" id="PTHR46372:SF2">
    <property type="entry name" value="PROTEIN WVD2-LIKE 3"/>
    <property type="match status" value="1"/>
</dbReference>
<organism evidence="8 9">
    <name type="scientific">Kalanchoe fedtschenkoi</name>
    <name type="common">Lavender scallops</name>
    <name type="synonym">South American air plant</name>
    <dbReference type="NCBI Taxonomy" id="63787"/>
    <lineage>
        <taxon>Eukaryota</taxon>
        <taxon>Viridiplantae</taxon>
        <taxon>Streptophyta</taxon>
        <taxon>Embryophyta</taxon>
        <taxon>Tracheophyta</taxon>
        <taxon>Spermatophyta</taxon>
        <taxon>Magnoliopsida</taxon>
        <taxon>eudicotyledons</taxon>
        <taxon>Gunneridae</taxon>
        <taxon>Pentapetalae</taxon>
        <taxon>Saxifragales</taxon>
        <taxon>Crassulaceae</taxon>
        <taxon>Kalanchoe</taxon>
    </lineage>
</organism>
<keyword evidence="9" id="KW-1185">Reference proteome</keyword>
<dbReference type="Proteomes" id="UP000594263">
    <property type="component" value="Unplaced"/>
</dbReference>
<proteinExistence type="inferred from homology"/>
<dbReference type="GO" id="GO:0008017">
    <property type="term" value="F:microtubule binding"/>
    <property type="evidence" value="ECO:0007669"/>
    <property type="project" value="InterPro"/>
</dbReference>
<feature type="compositionally biased region" description="Low complexity" evidence="6">
    <location>
        <begin position="196"/>
        <end position="206"/>
    </location>
</feature>
<evidence type="ECO:0000256" key="4">
    <source>
        <dbReference type="ARBA" id="ARBA00022701"/>
    </source>
</evidence>
<keyword evidence="5" id="KW-0206">Cytoskeleton</keyword>
<feature type="region of interest" description="Disordered" evidence="6">
    <location>
        <begin position="91"/>
        <end position="128"/>
    </location>
</feature>